<dbReference type="OrthoDB" id="1606438at2759"/>
<proteinExistence type="predicted"/>
<sequence>MFTACELGVFDLLLESEEPLSSAAIVQRVGSSADGMERLLSACVGMKLLEAELKNDEAFYRNTELSSLYLTKSSPKSLHHMMIYYSQTLYLCWHFLTDAVREGKNQFKRAFGVSSKNIFEDLYRSEEEMIKFMHLMNSVWTLCSRDVIKLFDLSPFTTVCDLGGCSGALAKECISIYPESMVTIYDLPKVVQTAKKHFISTDEHRISFQEGDFFEDSIPEADLYILARILHDWTEKKCLQLLEKVYKACKPGGAVLLVEVLLNEDKSGPLSSQLYSLNMLVQTEGRERTPAEYCKLLTAVGFKEIQVRTTGKIYDVILGRK</sequence>
<evidence type="ECO:0000259" key="12">
    <source>
        <dbReference type="Pfam" id="PF00891"/>
    </source>
</evidence>
<evidence type="ECO:0000256" key="10">
    <source>
        <dbReference type="ARBA" id="ARBA00043260"/>
    </source>
</evidence>
<dbReference type="GO" id="GO:0017096">
    <property type="term" value="F:acetylserotonin O-methyltransferase activity"/>
    <property type="evidence" value="ECO:0007669"/>
    <property type="project" value="UniProtKB-EC"/>
</dbReference>
<evidence type="ECO:0000256" key="5">
    <source>
        <dbReference type="ARBA" id="ARBA00037645"/>
    </source>
</evidence>
<evidence type="ECO:0000313" key="14">
    <source>
        <dbReference type="Proteomes" id="UP000515156"/>
    </source>
</evidence>
<feature type="domain" description="O-methyltransferase dimerisation" evidence="13">
    <location>
        <begin position="1"/>
        <end position="71"/>
    </location>
</feature>
<dbReference type="InterPro" id="IPR001077">
    <property type="entry name" value="COMT_C"/>
</dbReference>
<dbReference type="Gene3D" id="3.40.50.150">
    <property type="entry name" value="Vaccinia Virus protein VP39"/>
    <property type="match status" value="1"/>
</dbReference>
<dbReference type="EC" id="2.1.1.4" evidence="7"/>
<protein>
    <recommendedName>
        <fullName evidence="8">Acetylserotonin O-methyltransferase</fullName>
        <ecNumber evidence="7">2.1.1.4</ecNumber>
    </recommendedName>
    <alternativeName>
        <fullName evidence="9">Hydroxyindole O-methyltransferase</fullName>
    </alternativeName>
</protein>
<dbReference type="PROSITE" id="PS51683">
    <property type="entry name" value="SAM_OMT_II"/>
    <property type="match status" value="1"/>
</dbReference>
<dbReference type="FunFam" id="3.40.50.150:FF:000146">
    <property type="entry name" value="Acetylserotonin O-methyltransferase"/>
    <property type="match status" value="1"/>
</dbReference>
<keyword evidence="14" id="KW-1185">Reference proteome</keyword>
<evidence type="ECO:0000256" key="9">
    <source>
        <dbReference type="ARBA" id="ARBA00043054"/>
    </source>
</evidence>
<evidence type="ECO:0000256" key="6">
    <source>
        <dbReference type="ARBA" id="ARBA00037926"/>
    </source>
</evidence>
<dbReference type="GO" id="GO:0046983">
    <property type="term" value="F:protein dimerization activity"/>
    <property type="evidence" value="ECO:0007669"/>
    <property type="project" value="InterPro"/>
</dbReference>
<keyword evidence="10" id="KW-0471">Melatonin biosynthesis</keyword>
<evidence type="ECO:0000256" key="8">
    <source>
        <dbReference type="ARBA" id="ARBA00040730"/>
    </source>
</evidence>
<name>A0A6P7XJ31_9AMPH</name>
<dbReference type="InterPro" id="IPR016461">
    <property type="entry name" value="COMT-like"/>
</dbReference>
<dbReference type="Pfam" id="PF08100">
    <property type="entry name" value="Dimerisation"/>
    <property type="match status" value="1"/>
</dbReference>
<dbReference type="SUPFAM" id="SSF53335">
    <property type="entry name" value="S-adenosyl-L-methionine-dependent methyltransferases"/>
    <property type="match status" value="1"/>
</dbReference>
<dbReference type="SUPFAM" id="SSF46785">
    <property type="entry name" value="Winged helix' DNA-binding domain"/>
    <property type="match status" value="1"/>
</dbReference>
<dbReference type="FunCoup" id="A0A6P7XJ31">
    <property type="interactions" value="52"/>
</dbReference>
<reference evidence="15" key="1">
    <citation type="submission" date="2025-08" db="UniProtKB">
        <authorList>
            <consortium name="RefSeq"/>
        </authorList>
    </citation>
    <scope>IDENTIFICATION</scope>
</reference>
<evidence type="ECO:0000256" key="11">
    <source>
        <dbReference type="PIRSR" id="PIRSR005739-1"/>
    </source>
</evidence>
<feature type="domain" description="O-methyltransferase C-terminal" evidence="12">
    <location>
        <begin position="93"/>
        <end position="303"/>
    </location>
</feature>
<dbReference type="Gene3D" id="1.10.10.10">
    <property type="entry name" value="Winged helix-like DNA-binding domain superfamily/Winged helix DNA-binding domain"/>
    <property type="match status" value="1"/>
</dbReference>
<organism evidence="14 15">
    <name type="scientific">Microcaecilia unicolor</name>
    <dbReference type="NCBI Taxonomy" id="1415580"/>
    <lineage>
        <taxon>Eukaryota</taxon>
        <taxon>Metazoa</taxon>
        <taxon>Chordata</taxon>
        <taxon>Craniata</taxon>
        <taxon>Vertebrata</taxon>
        <taxon>Euteleostomi</taxon>
        <taxon>Amphibia</taxon>
        <taxon>Gymnophiona</taxon>
        <taxon>Siphonopidae</taxon>
        <taxon>Microcaecilia</taxon>
    </lineage>
</organism>
<evidence type="ECO:0000256" key="3">
    <source>
        <dbReference type="ARBA" id="ARBA00022679"/>
    </source>
</evidence>
<evidence type="ECO:0000256" key="7">
    <source>
        <dbReference type="ARBA" id="ARBA00039116"/>
    </source>
</evidence>
<dbReference type="GO" id="GO:0032259">
    <property type="term" value="P:methylation"/>
    <property type="evidence" value="ECO:0007669"/>
    <property type="project" value="UniProtKB-KW"/>
</dbReference>
<keyword evidence="2" id="KW-0489">Methyltransferase</keyword>
<dbReference type="GO" id="GO:0030187">
    <property type="term" value="P:melatonin biosynthetic process"/>
    <property type="evidence" value="ECO:0007669"/>
    <property type="project" value="UniProtKB-KW"/>
</dbReference>
<dbReference type="Pfam" id="PF00891">
    <property type="entry name" value="Methyltransf_2"/>
    <property type="match status" value="1"/>
</dbReference>
<dbReference type="RefSeq" id="XP_030055507.1">
    <property type="nucleotide sequence ID" value="XM_030199647.1"/>
</dbReference>
<feature type="active site" description="Proton acceptor" evidence="11">
    <location>
        <position position="231"/>
    </location>
</feature>
<dbReference type="InParanoid" id="A0A6P7XJ31"/>
<comment type="subunit">
    <text evidence="1">Homodimer.</text>
</comment>
<evidence type="ECO:0000313" key="15">
    <source>
        <dbReference type="RefSeq" id="XP_030055507.1"/>
    </source>
</evidence>
<evidence type="ECO:0000259" key="13">
    <source>
        <dbReference type="Pfam" id="PF08100"/>
    </source>
</evidence>
<comment type="pathway">
    <text evidence="6">Aromatic compound metabolism; melatonin biosynthesis; melatonin from serotonin: step 1/2.</text>
</comment>
<dbReference type="InterPro" id="IPR029063">
    <property type="entry name" value="SAM-dependent_MTases_sf"/>
</dbReference>
<evidence type="ECO:0000256" key="1">
    <source>
        <dbReference type="ARBA" id="ARBA00011738"/>
    </source>
</evidence>
<keyword evidence="4" id="KW-0949">S-adenosyl-L-methionine</keyword>
<dbReference type="FunFam" id="1.10.10.10:FF:000358">
    <property type="entry name" value="Acetylserotonin O-methyltransferase"/>
    <property type="match status" value="1"/>
</dbReference>
<dbReference type="KEGG" id="muo:115468122"/>
<dbReference type="PIRSF" id="PIRSF005739">
    <property type="entry name" value="O-mtase"/>
    <property type="match status" value="1"/>
</dbReference>
<gene>
    <name evidence="15" type="primary">LOC115468122</name>
</gene>
<dbReference type="Proteomes" id="UP000515156">
    <property type="component" value="Chromosome 4"/>
</dbReference>
<keyword evidence="3" id="KW-0808">Transferase</keyword>
<evidence type="ECO:0000256" key="2">
    <source>
        <dbReference type="ARBA" id="ARBA00022603"/>
    </source>
</evidence>
<dbReference type="InterPro" id="IPR036390">
    <property type="entry name" value="WH_DNA-bd_sf"/>
</dbReference>
<dbReference type="AlphaFoldDB" id="A0A6P7XJ31"/>
<dbReference type="PANTHER" id="PTHR43712">
    <property type="entry name" value="PUTATIVE (AFU_ORTHOLOGUE AFUA_4G14580)-RELATED"/>
    <property type="match status" value="1"/>
</dbReference>
<accession>A0A6P7XJ31</accession>
<evidence type="ECO:0000256" key="4">
    <source>
        <dbReference type="ARBA" id="ARBA00022691"/>
    </source>
</evidence>
<dbReference type="InterPro" id="IPR012967">
    <property type="entry name" value="COMT_dimerisation"/>
</dbReference>
<comment type="function">
    <text evidence="5">Catalyzes the transfer of a methyl group onto N-acetylserotonin, producing melatonin (N-acetyl-5-methoxytryptamine).</text>
</comment>
<dbReference type="GeneID" id="115468122"/>
<dbReference type="PANTHER" id="PTHR43712:SF2">
    <property type="entry name" value="O-METHYLTRANSFERASE CICE"/>
    <property type="match status" value="1"/>
</dbReference>
<dbReference type="InterPro" id="IPR036388">
    <property type="entry name" value="WH-like_DNA-bd_sf"/>
</dbReference>